<dbReference type="SUPFAM" id="SSF52540">
    <property type="entry name" value="P-loop containing nucleoside triphosphate hydrolases"/>
    <property type="match status" value="2"/>
</dbReference>
<feature type="transmembrane region" description="Helical" evidence="11">
    <location>
        <begin position="1289"/>
        <end position="1312"/>
    </location>
</feature>
<feature type="transmembrane region" description="Helical" evidence="11">
    <location>
        <begin position="540"/>
        <end position="557"/>
    </location>
</feature>
<dbReference type="InterPro" id="IPR026082">
    <property type="entry name" value="ABCA"/>
</dbReference>
<evidence type="ECO:0000256" key="3">
    <source>
        <dbReference type="ARBA" id="ARBA00022448"/>
    </source>
</evidence>
<reference evidence="13" key="3">
    <citation type="submission" date="2015-02" db="UniProtKB">
        <authorList>
            <consortium name="EnsemblProtists"/>
        </authorList>
    </citation>
    <scope>IDENTIFICATION</scope>
    <source>
        <strain evidence="13">DAOM BR144</strain>
    </source>
</reference>
<name>K3WP72_GLOUD</name>
<dbReference type="GO" id="GO:0016020">
    <property type="term" value="C:membrane"/>
    <property type="evidence" value="ECO:0007669"/>
    <property type="project" value="UniProtKB-SubCell"/>
</dbReference>
<keyword evidence="3" id="KW-0813">Transport</keyword>
<comment type="similarity">
    <text evidence="2">Belongs to the ABC transporter superfamily. ABCA family.</text>
</comment>
<evidence type="ECO:0000256" key="11">
    <source>
        <dbReference type="SAM" id="Phobius"/>
    </source>
</evidence>
<feature type="transmembrane region" description="Helical" evidence="11">
    <location>
        <begin position="509"/>
        <end position="533"/>
    </location>
</feature>
<keyword evidence="5" id="KW-0677">Repeat</keyword>
<dbReference type="Proteomes" id="UP000019132">
    <property type="component" value="Unassembled WGS sequence"/>
</dbReference>
<feature type="domain" description="ABC transporter" evidence="12">
    <location>
        <begin position="699"/>
        <end position="907"/>
    </location>
</feature>
<dbReference type="Pfam" id="PF12698">
    <property type="entry name" value="ABC2_membrane_3"/>
    <property type="match status" value="2"/>
</dbReference>
<feature type="transmembrane region" description="Helical" evidence="11">
    <location>
        <begin position="37"/>
        <end position="58"/>
    </location>
</feature>
<evidence type="ECO:0000256" key="5">
    <source>
        <dbReference type="ARBA" id="ARBA00022737"/>
    </source>
</evidence>
<evidence type="ECO:0000256" key="7">
    <source>
        <dbReference type="ARBA" id="ARBA00022840"/>
    </source>
</evidence>
<dbReference type="PANTHER" id="PTHR19229">
    <property type="entry name" value="ATP-BINDING CASSETTE TRANSPORTER SUBFAMILY A ABCA"/>
    <property type="match status" value="1"/>
</dbReference>
<evidence type="ECO:0000256" key="9">
    <source>
        <dbReference type="ARBA" id="ARBA00023136"/>
    </source>
</evidence>
<dbReference type="InterPro" id="IPR027417">
    <property type="entry name" value="P-loop_NTPase"/>
</dbReference>
<evidence type="ECO:0000256" key="8">
    <source>
        <dbReference type="ARBA" id="ARBA00022989"/>
    </source>
</evidence>
<evidence type="ECO:0000256" key="4">
    <source>
        <dbReference type="ARBA" id="ARBA00022692"/>
    </source>
</evidence>
<feature type="transmembrane region" description="Helical" evidence="11">
    <location>
        <begin position="608"/>
        <end position="629"/>
    </location>
</feature>
<feature type="transmembrane region" description="Helical" evidence="11">
    <location>
        <begin position="433"/>
        <end position="454"/>
    </location>
</feature>
<feature type="transmembrane region" description="Helical" evidence="11">
    <location>
        <begin position="982"/>
        <end position="1000"/>
    </location>
</feature>
<dbReference type="HOGENOM" id="CLU_000604_19_3_1"/>
<feature type="transmembrane region" description="Helical" evidence="11">
    <location>
        <begin position="1356"/>
        <end position="1375"/>
    </location>
</feature>
<dbReference type="EnsemblProtists" id="PYU1_T006764">
    <property type="protein sequence ID" value="PYU1_T006764"/>
    <property type="gene ID" value="PYU1_G006750"/>
</dbReference>
<dbReference type="InterPro" id="IPR013525">
    <property type="entry name" value="ABC2_TM"/>
</dbReference>
<evidence type="ECO:0000256" key="2">
    <source>
        <dbReference type="ARBA" id="ARBA00008869"/>
    </source>
</evidence>
<dbReference type="InterPro" id="IPR003593">
    <property type="entry name" value="AAA+_ATPase"/>
</dbReference>
<evidence type="ECO:0000313" key="13">
    <source>
        <dbReference type="EnsemblProtists" id="PYU1_T006764"/>
    </source>
</evidence>
<feature type="transmembrane region" description="Helical" evidence="11">
    <location>
        <begin position="1248"/>
        <end position="1269"/>
    </location>
</feature>
<protein>
    <recommendedName>
        <fullName evidence="12">ABC transporter domain-containing protein</fullName>
    </recommendedName>
</protein>
<feature type="transmembrane region" description="Helical" evidence="11">
    <location>
        <begin position="1396"/>
        <end position="1422"/>
    </location>
</feature>
<dbReference type="PROSITE" id="PS00211">
    <property type="entry name" value="ABC_TRANSPORTER_1"/>
    <property type="match status" value="2"/>
</dbReference>
<dbReference type="InParanoid" id="K3WP72"/>
<dbReference type="OMA" id="IGQEATY"/>
<dbReference type="Gene3D" id="3.40.50.300">
    <property type="entry name" value="P-loop containing nucleotide triphosphate hydrolases"/>
    <property type="match status" value="2"/>
</dbReference>
<evidence type="ECO:0000256" key="1">
    <source>
        <dbReference type="ARBA" id="ARBA00004141"/>
    </source>
</evidence>
<dbReference type="SMART" id="SM00382">
    <property type="entry name" value="AAA"/>
    <property type="match status" value="2"/>
</dbReference>
<keyword evidence="14" id="KW-1185">Reference proteome</keyword>
<dbReference type="GO" id="GO:0016887">
    <property type="term" value="F:ATP hydrolysis activity"/>
    <property type="evidence" value="ECO:0007669"/>
    <property type="project" value="InterPro"/>
</dbReference>
<dbReference type="PANTHER" id="PTHR19229:SF36">
    <property type="entry name" value="ATP-BINDING CASSETTE SUB-FAMILY A MEMBER 2"/>
    <property type="match status" value="1"/>
</dbReference>
<feature type="domain" description="ABC transporter" evidence="12">
    <location>
        <begin position="1465"/>
        <end position="1698"/>
    </location>
</feature>
<dbReference type="GO" id="GO:0005319">
    <property type="term" value="F:lipid transporter activity"/>
    <property type="evidence" value="ECO:0007669"/>
    <property type="project" value="TreeGrafter"/>
</dbReference>
<comment type="subcellular location">
    <subcellularLocation>
        <location evidence="1">Membrane</location>
        <topology evidence="1">Multi-pass membrane protein</topology>
    </subcellularLocation>
</comment>
<sequence>MLTADFVNPKSSLSERRTTWNYIKALMWKNLLLKRRNLVGTILEIALPAIFILLLGLVKSFTTNVDVPMGWSDDTKTPGNDSLGTSYNLYQPTGSKIPWVPTALPKYNMHESSLTGLILMLGHQSVADGLNMDELSAADLATCTQGVKKYGAVSTDTSSPNRVPEACAGKIAPYKIGVAPNNAFTRQYFMKTMELWYPRVALANGTSSPQVPSFEDSVEFFETGDAFEKYVKSKEYGTALDKPRIYGGIVFDTFPSDDAIGTFSSIEYTLRLNSTNSATGDMGFIPKTSEAEIAVFQRKIDDEKYSRYAVTGFMTLQTLVTRFVTCMPKWDASTKTTTGECQRSRATANNSTALDDRLISTLSNDALIKAALPSFSIDSTDFSSVLAAMPVASKEALLKPLRQAPQPYLGASVAPMPIDEFTSSPFYDSVKSVFALVFILAYLYMISRVLVVFIQEKESRMREFMKILGVKEKAILISWYITYIGIAFVGAILQALASALGVFSNSSVILIFLFFFLFGTSVLAFGFLVSAVFSKARTGSFVGMILFFLMYFVSTAFTEETSENSKVIASVLSPVALSFGVKVLSNLESTGQGVSFGNMSVLNENYRFSTTLLAFLFDTALYTLIGLYFEKVVPKEWGTTLKWYFPVSPSYWRSKRKGVVAQKPKSDDALLDNVVLDVNPNFEPVSNDLREQERNGSALSVQRLRKVFPVPGGEKIAVKGLNLVMYKDQITCLLGHNGAGKTTLISMLTGMTAPSGGDATFRGMSLNDDMDDIRESLGICFQHDGYVDEELKAVVENQIREVGLTEKRHVKSSELSGGMKRKLSVAISLLVHWCLDEPTSGMDPYSRRSCNDNNLIAFIQSYIPNAQVLSNVGSEIAFQLPLASSSEFAAMFAEMDNQLSTLGLLSYGVSVTTLEEVFIKVAEANDEDHQHTLGKQARTGTPASSPVHSADGVVTQPTGMFMAHLHALLLKRFRIAKRDKKMLFYSMLLPVLLLFLGLQLQKSSSFTKNDPKISLTTDDFSGGETSPTPFYCQADSGNQWCSSVMSSSFFTGAQPQQISSDAITQPAFPSSSPTVFGVEYTNPSINQSDATGYELRLGEEVYKRGYGIDQGATEGQYGAYLVHGDSNQNVLSYNLMVNTTASHSAPIFKALIDQAIYRFFASNISDQASSGAVNLIVNNHPLPLSASAKALMGSIIAFSSCTLIVIAFTFYPASIVTFLVKERQSEHNAKHQQLVSGVSLPAFWLSNYLWDLMIYIVPFAAAILLIKLFDIPAMTGSSDCVSCTSSTFPAVIILFLLFGLAICPFTYCMSYMFREHAAAQTYTIMINFIIGVVLLVVSFILSVVESTESVNDVLLFLWRFSPLFNLGNGLMNLVMAEAKAVSQSTGKKSDPFSTDVMGFELIYLALETIIFGVLAVGIDYALTFPQIKSMTAGDHSVDDENHMDDIDVQKEAQRVASGAADGDMIKLHNLRKVYKGGKAAVRNLSFGLKRGECFGFLGINGAGKTTTMKMLTGDVVPSSGSATLSGFDILTQQIEVRRQIGYCPQFDALFDLLTVREHLELFARIKGVSSAELNDVVAGKIEQMNLSSFEHKLAGSLSGGNKRKLSVAIAMIGNPQIVFLDEPSTGMDPVSRRFMWDVIADISTRSKSSTIVLTTHSMEESEALCSRVGIMVGGRMRCLGSVQHLKSRFGDGLVLDVKLATLTPEELHAMVEQHFGGGDTYLTSADLKEKCRSFGNAKLAERVVASHPTGYNLAATMERDGFVRAEAFCSWCVEETRFDVLNEFLKKSFGADGVVVMERQNDFCRLKLRGSNDQLKLSKVFALVESVKTTMHVREYSVSQTTLEQIFNQFASQQAEEQGVARGMYQNAA</sequence>
<feature type="transmembrane region" description="Helical" evidence="11">
    <location>
        <begin position="1324"/>
        <end position="1344"/>
    </location>
</feature>
<dbReference type="VEuPathDB" id="FungiDB:PYU1_G006750"/>
<keyword evidence="6" id="KW-0547">Nucleotide-binding</keyword>
<reference evidence="14" key="2">
    <citation type="submission" date="2010-04" db="EMBL/GenBank/DDBJ databases">
        <authorList>
            <person name="Buell R."/>
            <person name="Hamilton J."/>
            <person name="Hostetler J."/>
        </authorList>
    </citation>
    <scope>NUCLEOTIDE SEQUENCE [LARGE SCALE GENOMIC DNA]</scope>
    <source>
        <strain evidence="14">DAOM:BR144</strain>
    </source>
</reference>
<dbReference type="EMBL" id="GL376635">
    <property type="status" value="NOT_ANNOTATED_CDS"/>
    <property type="molecule type" value="Genomic_DNA"/>
</dbReference>
<organism evidence="13 14">
    <name type="scientific">Globisporangium ultimum (strain ATCC 200006 / CBS 805.95 / DAOM BR144)</name>
    <name type="common">Pythium ultimum</name>
    <dbReference type="NCBI Taxonomy" id="431595"/>
    <lineage>
        <taxon>Eukaryota</taxon>
        <taxon>Sar</taxon>
        <taxon>Stramenopiles</taxon>
        <taxon>Oomycota</taxon>
        <taxon>Peronosporomycetes</taxon>
        <taxon>Pythiales</taxon>
        <taxon>Pythiaceae</taxon>
        <taxon>Globisporangium</taxon>
    </lineage>
</organism>
<keyword evidence="9 11" id="KW-0472">Membrane</keyword>
<evidence type="ECO:0000259" key="12">
    <source>
        <dbReference type="PROSITE" id="PS50893"/>
    </source>
</evidence>
<dbReference type="PROSITE" id="PS50893">
    <property type="entry name" value="ABC_TRANSPORTER_2"/>
    <property type="match status" value="2"/>
</dbReference>
<dbReference type="GO" id="GO:0140359">
    <property type="term" value="F:ABC-type transporter activity"/>
    <property type="evidence" value="ECO:0007669"/>
    <property type="project" value="InterPro"/>
</dbReference>
<accession>K3WP72</accession>
<keyword evidence="4 11" id="KW-0812">Transmembrane</keyword>
<dbReference type="GO" id="GO:0005524">
    <property type="term" value="F:ATP binding"/>
    <property type="evidence" value="ECO:0007669"/>
    <property type="project" value="UniProtKB-KW"/>
</dbReference>
<dbReference type="eggNOG" id="KOG0059">
    <property type="taxonomic scope" value="Eukaryota"/>
</dbReference>
<feature type="transmembrane region" description="Helical" evidence="11">
    <location>
        <begin position="1191"/>
        <end position="1220"/>
    </location>
</feature>
<reference evidence="14" key="1">
    <citation type="journal article" date="2010" name="Genome Biol.">
        <title>Genome sequence of the necrotrophic plant pathogen Pythium ultimum reveals original pathogenicity mechanisms and effector repertoire.</title>
        <authorList>
            <person name="Levesque C.A."/>
            <person name="Brouwer H."/>
            <person name="Cano L."/>
            <person name="Hamilton J.P."/>
            <person name="Holt C."/>
            <person name="Huitema E."/>
            <person name="Raffaele S."/>
            <person name="Robideau G.P."/>
            <person name="Thines M."/>
            <person name="Win J."/>
            <person name="Zerillo M.M."/>
            <person name="Beakes G.W."/>
            <person name="Boore J.L."/>
            <person name="Busam D."/>
            <person name="Dumas B."/>
            <person name="Ferriera S."/>
            <person name="Fuerstenberg S.I."/>
            <person name="Gachon C.M."/>
            <person name="Gaulin E."/>
            <person name="Govers F."/>
            <person name="Grenville-Briggs L."/>
            <person name="Horner N."/>
            <person name="Hostetler J."/>
            <person name="Jiang R.H."/>
            <person name="Johnson J."/>
            <person name="Krajaejun T."/>
            <person name="Lin H."/>
            <person name="Meijer H.J."/>
            <person name="Moore B."/>
            <person name="Morris P."/>
            <person name="Phuntmart V."/>
            <person name="Puiu D."/>
            <person name="Shetty J."/>
            <person name="Stajich J.E."/>
            <person name="Tripathy S."/>
            <person name="Wawra S."/>
            <person name="van West P."/>
            <person name="Whitty B.R."/>
            <person name="Coutinho P.M."/>
            <person name="Henrissat B."/>
            <person name="Martin F."/>
            <person name="Thomas P.D."/>
            <person name="Tyler B.M."/>
            <person name="De Vries R.P."/>
            <person name="Kamoun S."/>
            <person name="Yandell M."/>
            <person name="Tisserat N."/>
            <person name="Buell C.R."/>
        </authorList>
    </citation>
    <scope>NUCLEOTIDE SEQUENCE</scope>
    <source>
        <strain evidence="14">DAOM:BR144</strain>
    </source>
</reference>
<dbReference type="STRING" id="431595.K3WP72"/>
<evidence type="ECO:0000313" key="14">
    <source>
        <dbReference type="Proteomes" id="UP000019132"/>
    </source>
</evidence>
<keyword evidence="8 11" id="KW-1133">Transmembrane helix</keyword>
<dbReference type="InterPro" id="IPR017871">
    <property type="entry name" value="ABC_transporter-like_CS"/>
</dbReference>
<proteinExistence type="inferred from homology"/>
<feature type="compositionally biased region" description="Polar residues" evidence="10">
    <location>
        <begin position="938"/>
        <end position="947"/>
    </location>
</feature>
<evidence type="ECO:0000256" key="10">
    <source>
        <dbReference type="SAM" id="MobiDB-lite"/>
    </source>
</evidence>
<dbReference type="InterPro" id="IPR003439">
    <property type="entry name" value="ABC_transporter-like_ATP-bd"/>
</dbReference>
<keyword evidence="7" id="KW-0067">ATP-binding</keyword>
<dbReference type="CDD" id="cd03263">
    <property type="entry name" value="ABC_subfamily_A"/>
    <property type="match status" value="1"/>
</dbReference>
<dbReference type="Pfam" id="PF00005">
    <property type="entry name" value="ABC_tran"/>
    <property type="match status" value="2"/>
</dbReference>
<feature type="region of interest" description="Disordered" evidence="10">
    <location>
        <begin position="929"/>
        <end position="949"/>
    </location>
</feature>
<dbReference type="FunFam" id="3.40.50.300:FF:000904">
    <property type="entry name" value="ABC transporter A family member 1"/>
    <property type="match status" value="1"/>
</dbReference>
<feature type="transmembrane region" description="Helical" evidence="11">
    <location>
        <begin position="475"/>
        <end position="497"/>
    </location>
</feature>
<evidence type="ECO:0000256" key="6">
    <source>
        <dbReference type="ARBA" id="ARBA00022741"/>
    </source>
</evidence>